<reference evidence="1" key="1">
    <citation type="journal article" date="2019" name="Sci. Rep.">
        <title>Draft genome of Tanacetum cinerariifolium, the natural source of mosquito coil.</title>
        <authorList>
            <person name="Yamashiro T."/>
            <person name="Shiraishi A."/>
            <person name="Satake H."/>
            <person name="Nakayama K."/>
        </authorList>
    </citation>
    <scope>NUCLEOTIDE SEQUENCE</scope>
</reference>
<organism evidence="1">
    <name type="scientific">Tanacetum cinerariifolium</name>
    <name type="common">Dalmatian daisy</name>
    <name type="synonym">Chrysanthemum cinerariifolium</name>
    <dbReference type="NCBI Taxonomy" id="118510"/>
    <lineage>
        <taxon>Eukaryota</taxon>
        <taxon>Viridiplantae</taxon>
        <taxon>Streptophyta</taxon>
        <taxon>Embryophyta</taxon>
        <taxon>Tracheophyta</taxon>
        <taxon>Spermatophyta</taxon>
        <taxon>Magnoliopsida</taxon>
        <taxon>eudicotyledons</taxon>
        <taxon>Gunneridae</taxon>
        <taxon>Pentapetalae</taxon>
        <taxon>asterids</taxon>
        <taxon>campanulids</taxon>
        <taxon>Asterales</taxon>
        <taxon>Asteraceae</taxon>
        <taxon>Asteroideae</taxon>
        <taxon>Anthemideae</taxon>
        <taxon>Anthemidinae</taxon>
        <taxon>Tanacetum</taxon>
    </lineage>
</organism>
<sequence>MDAHEDYLKKIIKNTDAICGFVVYARNKNPGKPLLESACKFTKHIQELLVYVSQTCPSFTKHSEKLVAVTPMNKVKKVRFSKPLTSSSNIHKQVESSKMPSSNTPVLPSIGLKSSNSASCPDCSQVSRLRMLKTYDRESLSAHELQLMQSSQSCVKCLDLDAELLKSQNAYNDFSKSYSQLEKHCISLELTMQFNQENFENDSLSNNQNALEILEYFENNDLKAQLQAKDTTICNLKEHIKSMRENNKEEKVKYEMDEIETINIEFEHSVAKLLFKNKRLNKEIEQLKKIYKDQFVSIKKKRALSKEHCCPDCSLVSEFQMMKTYDRESLSAHELHQMYSVEGLGYNLFSVGKFCDANLEVAFRKNTCFIRNLEGVDLLSGSRDVNLYIISLDDMLKTSPIYLLSEASNTKIWLWHRIKESSKTPHFHDDPLHESFHEDSTSQGSSSNVRPFHTLFELIGRWTKDHLIENVIKDPSRSVSIRKQLETDAMWCYFDAFLTFVEPKNFKQAMTEPSWIDEMQEEIHEFERLQV</sequence>
<accession>A0A6L2JD58</accession>
<protein>
    <submittedName>
        <fullName evidence="1">Integrase, catalytic region, zinc finger, CCHC-type, peptidase aspartic, catalytic</fullName>
    </submittedName>
</protein>
<comment type="caution">
    <text evidence="1">The sequence shown here is derived from an EMBL/GenBank/DDBJ whole genome shotgun (WGS) entry which is preliminary data.</text>
</comment>
<name>A0A6L2JD58_TANCI</name>
<gene>
    <name evidence="1" type="ORF">Tci_006829</name>
</gene>
<proteinExistence type="predicted"/>
<dbReference type="AlphaFoldDB" id="A0A6L2JD58"/>
<evidence type="ECO:0000313" key="1">
    <source>
        <dbReference type="EMBL" id="GEU34851.1"/>
    </source>
</evidence>
<dbReference type="EMBL" id="BKCJ010000624">
    <property type="protein sequence ID" value="GEU34851.1"/>
    <property type="molecule type" value="Genomic_DNA"/>
</dbReference>